<dbReference type="AlphaFoldDB" id="A0A8B6ZW42"/>
<dbReference type="InterPro" id="IPR001763">
    <property type="entry name" value="Rhodanese-like_dom"/>
</dbReference>
<dbReference type="GO" id="GO:0005739">
    <property type="term" value="C:mitochondrion"/>
    <property type="evidence" value="ECO:0007669"/>
    <property type="project" value="TreeGrafter"/>
</dbReference>
<dbReference type="SMART" id="SM00450">
    <property type="entry name" value="RHOD"/>
    <property type="match status" value="1"/>
</dbReference>
<organism evidence="5 6">
    <name type="scientific">Orycteropus afer afer</name>
    <dbReference type="NCBI Taxonomy" id="1230840"/>
    <lineage>
        <taxon>Eukaryota</taxon>
        <taxon>Metazoa</taxon>
        <taxon>Chordata</taxon>
        <taxon>Craniata</taxon>
        <taxon>Vertebrata</taxon>
        <taxon>Euteleostomi</taxon>
        <taxon>Mammalia</taxon>
        <taxon>Eutheria</taxon>
        <taxon>Afrotheria</taxon>
        <taxon>Tubulidentata</taxon>
        <taxon>Orycteropodidae</taxon>
        <taxon>Orycteropus</taxon>
    </lineage>
</organism>
<evidence type="ECO:0000259" key="4">
    <source>
        <dbReference type="PROSITE" id="PS50206"/>
    </source>
</evidence>
<dbReference type="CDD" id="cd01448">
    <property type="entry name" value="TST_Repeat_1"/>
    <property type="match status" value="1"/>
</dbReference>
<evidence type="ECO:0000256" key="1">
    <source>
        <dbReference type="ARBA" id="ARBA00022679"/>
    </source>
</evidence>
<gene>
    <name evidence="6" type="primary">MPST</name>
</gene>
<dbReference type="GeneID" id="103197766"/>
<dbReference type="InterPro" id="IPR001307">
    <property type="entry name" value="Thiosulphate_STrfase_CS"/>
</dbReference>
<dbReference type="GO" id="GO:0004792">
    <property type="term" value="F:thiosulfate-cyanide sulfurtransferase activity"/>
    <property type="evidence" value="ECO:0007669"/>
    <property type="project" value="InterPro"/>
</dbReference>
<accession>A0A8B6ZW42</accession>
<evidence type="ECO:0000313" key="5">
    <source>
        <dbReference type="Proteomes" id="UP000694850"/>
    </source>
</evidence>
<sequence length="245" mass="27046">MAPQQLFRALVSAQWVAEVLRAPRTGSPLQLLDASWYLPKLGRDARREFEERHIPGAAFFDLDQCSDRTSPYDHMLPSAAQFSDYVGHLGVGATTHVVVYDASDQGLYSAPRVWWMFRAFGHRTVSLLEGGLRHWQHLGLPLGSGKSHPVPAEFSARLDPAFIKTFEDIKENIESQHFQVVDARSTGRFRGTEPEPREGNSLGRGPGRSPQNLHPSPVRVLGHCLGGLKSAPTSADGVVKEEGVF</sequence>
<dbReference type="FunFam" id="3.40.250.10:FF:000008">
    <property type="entry name" value="Sulfurtransferase"/>
    <property type="match status" value="1"/>
</dbReference>
<evidence type="ECO:0000256" key="2">
    <source>
        <dbReference type="ARBA" id="ARBA00022737"/>
    </source>
</evidence>
<dbReference type="Gene3D" id="3.40.250.10">
    <property type="entry name" value="Rhodanese-like domain"/>
    <property type="match status" value="2"/>
</dbReference>
<proteinExistence type="predicted"/>
<dbReference type="PROSITE" id="PS50206">
    <property type="entry name" value="RHODANESE_3"/>
    <property type="match status" value="1"/>
</dbReference>
<dbReference type="Pfam" id="PF00581">
    <property type="entry name" value="Rhodanese"/>
    <property type="match status" value="1"/>
</dbReference>
<dbReference type="OrthoDB" id="270167at2759"/>
<protein>
    <submittedName>
        <fullName evidence="6">3-mercaptopyruvate sulfurtransferase</fullName>
    </submittedName>
</protein>
<dbReference type="SUPFAM" id="SSF52821">
    <property type="entry name" value="Rhodanese/Cell cycle control phosphatase"/>
    <property type="match status" value="2"/>
</dbReference>
<reference evidence="6" key="1">
    <citation type="submission" date="2025-08" db="UniProtKB">
        <authorList>
            <consortium name="RefSeq"/>
        </authorList>
    </citation>
    <scope>IDENTIFICATION</scope>
</reference>
<dbReference type="InterPro" id="IPR045078">
    <property type="entry name" value="TST/MPST-like"/>
</dbReference>
<dbReference type="PROSITE" id="PS00380">
    <property type="entry name" value="RHODANESE_1"/>
    <property type="match status" value="1"/>
</dbReference>
<dbReference type="InterPro" id="IPR036873">
    <property type="entry name" value="Rhodanese-like_dom_sf"/>
</dbReference>
<name>A0A8B6ZW42_ORYAF</name>
<evidence type="ECO:0000313" key="6">
    <source>
        <dbReference type="RefSeq" id="XP_007939935.1"/>
    </source>
</evidence>
<keyword evidence="5" id="KW-1185">Reference proteome</keyword>
<dbReference type="PANTHER" id="PTHR11364">
    <property type="entry name" value="THIOSULFATE SULFERTANSFERASE"/>
    <property type="match status" value="1"/>
</dbReference>
<dbReference type="Proteomes" id="UP000694850">
    <property type="component" value="Unplaced"/>
</dbReference>
<dbReference type="RefSeq" id="XP_007939935.1">
    <property type="nucleotide sequence ID" value="XM_007941744.1"/>
</dbReference>
<keyword evidence="2" id="KW-0677">Repeat</keyword>
<dbReference type="CTD" id="4357"/>
<evidence type="ECO:0000256" key="3">
    <source>
        <dbReference type="SAM" id="MobiDB-lite"/>
    </source>
</evidence>
<feature type="domain" description="Rhodanese" evidence="4">
    <location>
        <begin position="25"/>
        <end position="144"/>
    </location>
</feature>
<keyword evidence="1" id="KW-0808">Transferase</keyword>
<feature type="region of interest" description="Disordered" evidence="3">
    <location>
        <begin position="184"/>
        <end position="218"/>
    </location>
</feature>
<dbReference type="PANTHER" id="PTHR11364:SF25">
    <property type="entry name" value="3-MERCAPTOPYRUVATE SULFURTRANSFERASE"/>
    <property type="match status" value="1"/>
</dbReference>